<name>A0A8W8IC46_MAGGI</name>
<dbReference type="Proteomes" id="UP000005408">
    <property type="component" value="Unassembled WGS sequence"/>
</dbReference>
<dbReference type="AlphaFoldDB" id="A0A8W8IC46"/>
<organism evidence="1 2">
    <name type="scientific">Magallana gigas</name>
    <name type="common">Pacific oyster</name>
    <name type="synonym">Crassostrea gigas</name>
    <dbReference type="NCBI Taxonomy" id="29159"/>
    <lineage>
        <taxon>Eukaryota</taxon>
        <taxon>Metazoa</taxon>
        <taxon>Spiralia</taxon>
        <taxon>Lophotrochozoa</taxon>
        <taxon>Mollusca</taxon>
        <taxon>Bivalvia</taxon>
        <taxon>Autobranchia</taxon>
        <taxon>Pteriomorphia</taxon>
        <taxon>Ostreida</taxon>
        <taxon>Ostreoidea</taxon>
        <taxon>Ostreidae</taxon>
        <taxon>Magallana</taxon>
    </lineage>
</organism>
<accession>A0A8W8IC46</accession>
<reference evidence="1" key="1">
    <citation type="submission" date="2022-08" db="UniProtKB">
        <authorList>
            <consortium name="EnsemblMetazoa"/>
        </authorList>
    </citation>
    <scope>IDENTIFICATION</scope>
    <source>
        <strain evidence="1">05x7-T-G4-1.051#20</strain>
    </source>
</reference>
<protein>
    <submittedName>
        <fullName evidence="1">Uncharacterized protein</fullName>
    </submittedName>
</protein>
<evidence type="ECO:0000313" key="1">
    <source>
        <dbReference type="EnsemblMetazoa" id="G1329.1:cds"/>
    </source>
</evidence>
<keyword evidence="2" id="KW-1185">Reference proteome</keyword>
<evidence type="ECO:0000313" key="2">
    <source>
        <dbReference type="Proteomes" id="UP000005408"/>
    </source>
</evidence>
<sequence length="88" mass="10292">EKEVLPDFFLGNEHLDKIFPGSYFSKIRIKYNLFDKETQELVKAAKFSFLEFEKVLTGCFDAWNLNPKVVNFFETKLDDLRTNSGGYV</sequence>
<proteinExistence type="predicted"/>
<dbReference type="EnsemblMetazoa" id="G1329.1">
    <property type="protein sequence ID" value="G1329.1:cds"/>
    <property type="gene ID" value="G1329"/>
</dbReference>